<evidence type="ECO:0008006" key="9">
    <source>
        <dbReference type="Google" id="ProtNLM"/>
    </source>
</evidence>
<feature type="transmembrane region" description="Helical" evidence="6">
    <location>
        <begin position="380"/>
        <end position="399"/>
    </location>
</feature>
<dbReference type="AlphaFoldDB" id="A0A9E8HFD8"/>
<feature type="transmembrane region" description="Helical" evidence="6">
    <location>
        <begin position="133"/>
        <end position="157"/>
    </location>
</feature>
<feature type="transmembrane region" description="Helical" evidence="6">
    <location>
        <begin position="169"/>
        <end position="190"/>
    </location>
</feature>
<evidence type="ECO:0000313" key="8">
    <source>
        <dbReference type="Proteomes" id="UP001164472"/>
    </source>
</evidence>
<name>A0A9E8HFD8_9ALTE</name>
<feature type="transmembrane region" description="Helical" evidence="6">
    <location>
        <begin position="354"/>
        <end position="374"/>
    </location>
</feature>
<evidence type="ECO:0000256" key="2">
    <source>
        <dbReference type="ARBA" id="ARBA00022475"/>
    </source>
</evidence>
<dbReference type="PANTHER" id="PTHR30250">
    <property type="entry name" value="PST FAMILY PREDICTED COLANIC ACID TRANSPORTER"/>
    <property type="match status" value="1"/>
</dbReference>
<evidence type="ECO:0000256" key="5">
    <source>
        <dbReference type="ARBA" id="ARBA00023136"/>
    </source>
</evidence>
<organism evidence="7 8">
    <name type="scientific">Alkalimarinus sediminis</name>
    <dbReference type="NCBI Taxonomy" id="1632866"/>
    <lineage>
        <taxon>Bacteria</taxon>
        <taxon>Pseudomonadati</taxon>
        <taxon>Pseudomonadota</taxon>
        <taxon>Gammaproteobacteria</taxon>
        <taxon>Alteromonadales</taxon>
        <taxon>Alteromonadaceae</taxon>
        <taxon>Alkalimarinus</taxon>
    </lineage>
</organism>
<evidence type="ECO:0000256" key="4">
    <source>
        <dbReference type="ARBA" id="ARBA00022989"/>
    </source>
</evidence>
<evidence type="ECO:0000256" key="1">
    <source>
        <dbReference type="ARBA" id="ARBA00004651"/>
    </source>
</evidence>
<keyword evidence="3 6" id="KW-0812">Transmembrane</keyword>
<reference evidence="7" key="1">
    <citation type="submission" date="2022-07" db="EMBL/GenBank/DDBJ databases">
        <title>Alkalimarinus sp. nov., isolated from gut of a Alitta virens.</title>
        <authorList>
            <person name="Yang A.I."/>
            <person name="Shin N.-R."/>
        </authorList>
    </citation>
    <scope>NUCLEOTIDE SEQUENCE</scope>
    <source>
        <strain evidence="7">FA028</strain>
    </source>
</reference>
<dbReference type="EMBL" id="CP101527">
    <property type="protein sequence ID" value="UZW73434.1"/>
    <property type="molecule type" value="Genomic_DNA"/>
</dbReference>
<evidence type="ECO:0000256" key="3">
    <source>
        <dbReference type="ARBA" id="ARBA00022692"/>
    </source>
</evidence>
<feature type="transmembrane region" description="Helical" evidence="6">
    <location>
        <begin position="79"/>
        <end position="98"/>
    </location>
</feature>
<dbReference type="KEGG" id="asem:NNL22_10265"/>
<protein>
    <recommendedName>
        <fullName evidence="9">Membrane protein involved in the export of O-antigen and teichoic acid</fullName>
    </recommendedName>
</protein>
<evidence type="ECO:0000313" key="7">
    <source>
        <dbReference type="EMBL" id="UZW73434.1"/>
    </source>
</evidence>
<dbReference type="PANTHER" id="PTHR30250:SF11">
    <property type="entry name" value="O-ANTIGEN TRANSPORTER-RELATED"/>
    <property type="match status" value="1"/>
</dbReference>
<feature type="transmembrane region" description="Helical" evidence="6">
    <location>
        <begin position="35"/>
        <end position="58"/>
    </location>
</feature>
<keyword evidence="8" id="KW-1185">Reference proteome</keyword>
<keyword evidence="5 6" id="KW-0472">Membrane</keyword>
<proteinExistence type="predicted"/>
<keyword evidence="2" id="KW-1003">Cell membrane</keyword>
<dbReference type="RefSeq" id="WP_251809575.1">
    <property type="nucleotide sequence ID" value="NZ_CP101527.1"/>
</dbReference>
<dbReference type="Proteomes" id="UP001164472">
    <property type="component" value="Chromosome"/>
</dbReference>
<sequence length="409" mass="46708">MLIRLFNIVLRGITLASKFALLLVLAKYLEPSSVGLYGLIVVTVAYGMYPLGFEFYTYSTREVIKANVDVKGQYLKSQIAFHGWLYLLITPLFILIFYCELLPWYVAPWFFVLLITEHSNQELMRMLVAIQKPLMATFVLFIRHGLWALIIAFLFVFVPETRSVEAVLIAWSISGILSFIVAMWQVKIAITKGWELPIDWVWIKRGIKIALPMFLGIMSLNFISTLDRYWFESLVGSDALGAYVFYMAITAAAVSFIDAGVFSFTYPAMVAAAGAEDRETFGLLLKKMFYQALFLSITFAFLIVVFIDFLLMLVGKPVYFEMKGLLYPLLVMMVIQVVSYVPNYALYTQNSDRAIITSNILSSMVFILSVSSLIIWNQMLAIPVALICVYLFLLVYRYISYRKLIKSQV</sequence>
<comment type="subcellular location">
    <subcellularLocation>
        <location evidence="1">Cell membrane</location>
        <topology evidence="1">Multi-pass membrane protein</topology>
    </subcellularLocation>
</comment>
<accession>A0A9E8HFD8</accession>
<feature type="transmembrane region" description="Helical" evidence="6">
    <location>
        <begin position="12"/>
        <end position="29"/>
    </location>
</feature>
<dbReference type="GO" id="GO:0005886">
    <property type="term" value="C:plasma membrane"/>
    <property type="evidence" value="ECO:0007669"/>
    <property type="project" value="UniProtKB-SubCell"/>
</dbReference>
<evidence type="ECO:0000256" key="6">
    <source>
        <dbReference type="SAM" id="Phobius"/>
    </source>
</evidence>
<gene>
    <name evidence="7" type="ORF">NNL22_10265</name>
</gene>
<dbReference type="InterPro" id="IPR050833">
    <property type="entry name" value="Poly_Biosynth_Transport"/>
</dbReference>
<feature type="transmembrane region" description="Helical" evidence="6">
    <location>
        <begin position="289"/>
        <end position="313"/>
    </location>
</feature>
<keyword evidence="4 6" id="KW-1133">Transmembrane helix</keyword>
<feature type="transmembrane region" description="Helical" evidence="6">
    <location>
        <begin position="243"/>
        <end position="268"/>
    </location>
</feature>
<feature type="transmembrane region" description="Helical" evidence="6">
    <location>
        <begin position="325"/>
        <end position="347"/>
    </location>
</feature>